<evidence type="ECO:0000256" key="2">
    <source>
        <dbReference type="ARBA" id="ARBA00012616"/>
    </source>
</evidence>
<dbReference type="AlphaFoldDB" id="A0A2A5CI63"/>
<comment type="similarity">
    <text evidence="1">Belongs to the GcvT family.</text>
</comment>
<dbReference type="Proteomes" id="UP000228987">
    <property type="component" value="Unassembled WGS sequence"/>
</dbReference>
<evidence type="ECO:0000313" key="10">
    <source>
        <dbReference type="EMBL" id="PCJ43472.1"/>
    </source>
</evidence>
<dbReference type="InterPro" id="IPR029043">
    <property type="entry name" value="GcvT/YgfZ_C"/>
</dbReference>
<dbReference type="InterPro" id="IPR027266">
    <property type="entry name" value="TrmE/GcvT-like"/>
</dbReference>
<dbReference type="EMBL" id="NVWI01000001">
    <property type="protein sequence ID" value="PCJ43472.1"/>
    <property type="molecule type" value="Genomic_DNA"/>
</dbReference>
<dbReference type="InterPro" id="IPR006223">
    <property type="entry name" value="GcvT"/>
</dbReference>
<dbReference type="InterPro" id="IPR013977">
    <property type="entry name" value="GcvT_C"/>
</dbReference>
<dbReference type="SUPFAM" id="SSF103025">
    <property type="entry name" value="Folate-binding domain"/>
    <property type="match status" value="1"/>
</dbReference>
<evidence type="ECO:0000256" key="1">
    <source>
        <dbReference type="ARBA" id="ARBA00008609"/>
    </source>
</evidence>
<feature type="domain" description="GCVT N-terminal" evidence="8">
    <location>
        <begin position="8"/>
        <end position="256"/>
    </location>
</feature>
<protein>
    <recommendedName>
        <fullName evidence="2">aminomethyltransferase</fullName>
        <ecNumber evidence="2">2.1.2.10</ecNumber>
    </recommendedName>
    <alternativeName>
        <fullName evidence="5">Glycine cleavage system T protein</fullName>
    </alternativeName>
</protein>
<dbReference type="PANTHER" id="PTHR43757:SF2">
    <property type="entry name" value="AMINOMETHYLTRANSFERASE, MITOCHONDRIAL"/>
    <property type="match status" value="1"/>
</dbReference>
<dbReference type="NCBIfam" id="NF010093">
    <property type="entry name" value="PRK13579.1"/>
    <property type="match status" value="1"/>
</dbReference>
<feature type="domain" description="Aminomethyltransferase C-terminal" evidence="9">
    <location>
        <begin position="285"/>
        <end position="362"/>
    </location>
</feature>
<dbReference type="PIRSF" id="PIRSF006487">
    <property type="entry name" value="GcvT"/>
    <property type="match status" value="1"/>
</dbReference>
<feature type="binding site" evidence="7">
    <location>
        <position position="194"/>
    </location>
    <ligand>
        <name>substrate</name>
    </ligand>
</feature>
<dbReference type="Gene3D" id="4.10.1250.10">
    <property type="entry name" value="Aminomethyltransferase fragment"/>
    <property type="match status" value="1"/>
</dbReference>
<dbReference type="GO" id="GO:0004047">
    <property type="term" value="F:aminomethyltransferase activity"/>
    <property type="evidence" value="ECO:0007669"/>
    <property type="project" value="UniProtKB-EC"/>
</dbReference>
<evidence type="ECO:0000256" key="7">
    <source>
        <dbReference type="PIRSR" id="PIRSR006487-1"/>
    </source>
</evidence>
<dbReference type="InterPro" id="IPR028896">
    <property type="entry name" value="GcvT/YgfZ/DmdA"/>
</dbReference>
<organism evidence="10 11">
    <name type="scientific">SAR86 cluster bacterium</name>
    <dbReference type="NCBI Taxonomy" id="2030880"/>
    <lineage>
        <taxon>Bacteria</taxon>
        <taxon>Pseudomonadati</taxon>
        <taxon>Pseudomonadota</taxon>
        <taxon>Gammaproteobacteria</taxon>
        <taxon>SAR86 cluster</taxon>
    </lineage>
</organism>
<evidence type="ECO:0000313" key="11">
    <source>
        <dbReference type="Proteomes" id="UP000228987"/>
    </source>
</evidence>
<dbReference type="FunFam" id="3.30.70.1400:FF:000001">
    <property type="entry name" value="Aminomethyltransferase"/>
    <property type="match status" value="1"/>
</dbReference>
<dbReference type="InterPro" id="IPR006222">
    <property type="entry name" value="GCVT_N"/>
</dbReference>
<dbReference type="Gene3D" id="2.40.30.110">
    <property type="entry name" value="Aminomethyltransferase beta-barrel domains"/>
    <property type="match status" value="1"/>
</dbReference>
<evidence type="ECO:0000259" key="8">
    <source>
        <dbReference type="Pfam" id="PF01571"/>
    </source>
</evidence>
<dbReference type="PANTHER" id="PTHR43757">
    <property type="entry name" value="AMINOMETHYLTRANSFERASE"/>
    <property type="match status" value="1"/>
</dbReference>
<dbReference type="EC" id="2.1.2.10" evidence="2"/>
<dbReference type="NCBIfam" id="TIGR00528">
    <property type="entry name" value="gcvT"/>
    <property type="match status" value="1"/>
</dbReference>
<dbReference type="Gene3D" id="3.30.70.1400">
    <property type="entry name" value="Aminomethyltransferase beta-barrel domains"/>
    <property type="match status" value="1"/>
</dbReference>
<evidence type="ECO:0000256" key="6">
    <source>
        <dbReference type="ARBA" id="ARBA00047665"/>
    </source>
</evidence>
<dbReference type="SUPFAM" id="SSF101790">
    <property type="entry name" value="Aminomethyltransferase beta-barrel domain"/>
    <property type="match status" value="1"/>
</dbReference>
<comment type="caution">
    <text evidence="10">The sequence shown here is derived from an EMBL/GenBank/DDBJ whole genome shotgun (WGS) entry which is preliminary data.</text>
</comment>
<sequence>MNLKQTPLYDLHEKLGAKLVPFAGYAMPVSYPLGIIKEHQHTREQAGLFDVSHMGQLMISGAGVVEALEALVPVDLEALAINQQSYAVLTNEKGGVIDDLMITRIEENKFFLVINAACKEKDISHLRANLQGLEIQVFEDQALLALQGPAAKDVMARYIDGLDSFGFMWGMNAAIEGINCYINRAGYTGEDGFEISVKNAEAEKLATLLLANSEVEAVGLGARDSLRLESGLCLYGHELNEDITPIEAGLIWSISKSRREGGSKVGGFLGAKKILEQIQNGASIKRVGLKIDGRVAAREGAELLSSDGEVIGEVSSGGFGPTIGSPVAIGFIKKEFVEPGTKLQALVRKKSLAVEVCKLPFVQQRYFRI</sequence>
<evidence type="ECO:0000256" key="5">
    <source>
        <dbReference type="ARBA" id="ARBA00031395"/>
    </source>
</evidence>
<dbReference type="Pfam" id="PF01571">
    <property type="entry name" value="GCV_T"/>
    <property type="match status" value="1"/>
</dbReference>
<proteinExistence type="inferred from homology"/>
<dbReference type="Pfam" id="PF08669">
    <property type="entry name" value="GCV_T_C"/>
    <property type="match status" value="1"/>
</dbReference>
<keyword evidence="3" id="KW-0032">Aminotransferase</keyword>
<comment type="catalytic activity">
    <reaction evidence="6">
        <text>N(6)-[(R)-S(8)-aminomethyldihydrolipoyl]-L-lysyl-[protein] + (6S)-5,6,7,8-tetrahydrofolate = N(6)-[(R)-dihydrolipoyl]-L-lysyl-[protein] + (6R)-5,10-methylene-5,6,7,8-tetrahydrofolate + NH4(+)</text>
        <dbReference type="Rhea" id="RHEA:16945"/>
        <dbReference type="Rhea" id="RHEA-COMP:10475"/>
        <dbReference type="Rhea" id="RHEA-COMP:10492"/>
        <dbReference type="ChEBI" id="CHEBI:15636"/>
        <dbReference type="ChEBI" id="CHEBI:28938"/>
        <dbReference type="ChEBI" id="CHEBI:57453"/>
        <dbReference type="ChEBI" id="CHEBI:83100"/>
        <dbReference type="ChEBI" id="CHEBI:83143"/>
        <dbReference type="EC" id="2.1.2.10"/>
    </reaction>
</comment>
<keyword evidence="4 10" id="KW-0808">Transferase</keyword>
<dbReference type="GO" id="GO:0005960">
    <property type="term" value="C:glycine cleavage complex"/>
    <property type="evidence" value="ECO:0007669"/>
    <property type="project" value="InterPro"/>
</dbReference>
<dbReference type="GO" id="GO:0008483">
    <property type="term" value="F:transaminase activity"/>
    <property type="evidence" value="ECO:0007669"/>
    <property type="project" value="UniProtKB-KW"/>
</dbReference>
<accession>A0A2A5CI63</accession>
<dbReference type="NCBIfam" id="NF001567">
    <property type="entry name" value="PRK00389.1"/>
    <property type="match status" value="1"/>
</dbReference>
<evidence type="ECO:0000259" key="9">
    <source>
        <dbReference type="Pfam" id="PF08669"/>
    </source>
</evidence>
<gene>
    <name evidence="10" type="primary">gcvT</name>
    <name evidence="10" type="ORF">COA71_00955</name>
</gene>
<dbReference type="GO" id="GO:0006546">
    <property type="term" value="P:glycine catabolic process"/>
    <property type="evidence" value="ECO:0007669"/>
    <property type="project" value="InterPro"/>
</dbReference>
<dbReference type="Gene3D" id="3.30.1360.120">
    <property type="entry name" value="Probable tRNA modification gtpase trme, domain 1"/>
    <property type="match status" value="1"/>
</dbReference>
<evidence type="ECO:0000256" key="4">
    <source>
        <dbReference type="ARBA" id="ARBA00022679"/>
    </source>
</evidence>
<reference evidence="11" key="1">
    <citation type="submission" date="2017-08" db="EMBL/GenBank/DDBJ databases">
        <title>A dynamic microbial community with high functional redundancy inhabits the cold, oxic subseafloor aquifer.</title>
        <authorList>
            <person name="Tully B.J."/>
            <person name="Wheat C.G."/>
            <person name="Glazer B.T."/>
            <person name="Huber J.A."/>
        </authorList>
    </citation>
    <scope>NUCLEOTIDE SEQUENCE [LARGE SCALE GENOMIC DNA]</scope>
</reference>
<evidence type="ECO:0000256" key="3">
    <source>
        <dbReference type="ARBA" id="ARBA00022576"/>
    </source>
</evidence>
<name>A0A2A5CI63_9GAMM</name>